<dbReference type="InterPro" id="IPR009078">
    <property type="entry name" value="Ferritin-like_SF"/>
</dbReference>
<reference evidence="1 2" key="1">
    <citation type="submission" date="2012-06" db="EMBL/GenBank/DDBJ databases">
        <title>Finished chromosome of genome of Crinalium epipsammum PCC 9333.</title>
        <authorList>
            <consortium name="US DOE Joint Genome Institute"/>
            <person name="Gugger M."/>
            <person name="Coursin T."/>
            <person name="Rippka R."/>
            <person name="Tandeau De Marsac N."/>
            <person name="Huntemann M."/>
            <person name="Wei C.-L."/>
            <person name="Han J."/>
            <person name="Detter J.C."/>
            <person name="Han C."/>
            <person name="Tapia R."/>
            <person name="Davenport K."/>
            <person name="Daligault H."/>
            <person name="Erkkila T."/>
            <person name="Gu W."/>
            <person name="Munk A.C.C."/>
            <person name="Teshima H."/>
            <person name="Xu Y."/>
            <person name="Chain P."/>
            <person name="Chen A."/>
            <person name="Krypides N."/>
            <person name="Mavromatis K."/>
            <person name="Markowitz V."/>
            <person name="Szeto E."/>
            <person name="Ivanova N."/>
            <person name="Mikhailova N."/>
            <person name="Ovchinnikova G."/>
            <person name="Pagani I."/>
            <person name="Pati A."/>
            <person name="Goodwin L."/>
            <person name="Peters L."/>
            <person name="Pitluck S."/>
            <person name="Woyke T."/>
            <person name="Kerfeld C."/>
        </authorList>
    </citation>
    <scope>NUCLEOTIDE SEQUENCE [LARGE SCALE GENOMIC DNA]</scope>
    <source>
        <strain evidence="1 2">PCC 9333</strain>
    </source>
</reference>
<proteinExistence type="predicted"/>
<dbReference type="AlphaFoldDB" id="K9W3L5"/>
<dbReference type="SUPFAM" id="SSF47240">
    <property type="entry name" value="Ferritin-like"/>
    <property type="match status" value="1"/>
</dbReference>
<evidence type="ECO:0000313" key="2">
    <source>
        <dbReference type="Proteomes" id="UP000010472"/>
    </source>
</evidence>
<dbReference type="OrthoDB" id="954262at2"/>
<gene>
    <name evidence="1" type="ORF">Cri9333_3561</name>
</gene>
<keyword evidence="2" id="KW-1185">Reference proteome</keyword>
<dbReference type="HOGENOM" id="CLU_029630_4_0_3"/>
<dbReference type="Pfam" id="PF13668">
    <property type="entry name" value="Ferritin_2"/>
    <property type="match status" value="1"/>
</dbReference>
<dbReference type="PATRIC" id="fig|1173022.3.peg.3832"/>
<dbReference type="Proteomes" id="UP000010472">
    <property type="component" value="Chromosome"/>
</dbReference>
<accession>K9W3L5</accession>
<sequence length="245" mass="26425">MALPIKQMEKILSSRRTLLKWGLIGIGAMAGTAIPKALNAQPSNSLKTLNFNDNDFGILNFALLLEELESAFYAAVVKSGRIGDRNELEYMRALGSHEAAHVAFLRNVLGRNAIFQTRDLNFNNTGLAAILANRSQILNTAVALEDVGVHAYNGAGTKLTNPTFLLAAGSIVGVEARHAAGVRALLKRPTTEPDSDRAVSDTELVSEINPFKGRAYDELYTPRQIVEIVSSLNILNNPITGSLVA</sequence>
<dbReference type="EMBL" id="CP003620">
    <property type="protein sequence ID" value="AFZ14384.1"/>
    <property type="molecule type" value="Genomic_DNA"/>
</dbReference>
<evidence type="ECO:0000313" key="1">
    <source>
        <dbReference type="EMBL" id="AFZ14384.1"/>
    </source>
</evidence>
<dbReference type="eggNOG" id="COG1633">
    <property type="taxonomic scope" value="Bacteria"/>
</dbReference>
<name>K9W3L5_9CYAN</name>
<dbReference type="STRING" id="1173022.Cri9333_3561"/>
<dbReference type="KEGG" id="cep:Cri9333_3561"/>
<organism evidence="1 2">
    <name type="scientific">Crinalium epipsammum PCC 9333</name>
    <dbReference type="NCBI Taxonomy" id="1173022"/>
    <lineage>
        <taxon>Bacteria</taxon>
        <taxon>Bacillati</taxon>
        <taxon>Cyanobacteriota</taxon>
        <taxon>Cyanophyceae</taxon>
        <taxon>Gomontiellales</taxon>
        <taxon>Gomontiellaceae</taxon>
        <taxon>Crinalium</taxon>
    </lineage>
</organism>
<protein>
    <recommendedName>
        <fullName evidence="3">Ferritin-like domain-containing protein</fullName>
    </recommendedName>
</protein>
<dbReference type="RefSeq" id="WP_015204489.1">
    <property type="nucleotide sequence ID" value="NC_019753.1"/>
</dbReference>
<evidence type="ECO:0008006" key="3">
    <source>
        <dbReference type="Google" id="ProtNLM"/>
    </source>
</evidence>